<dbReference type="Gene3D" id="1.10.110.10">
    <property type="entry name" value="Plant lipid-transfer and hydrophobic proteins"/>
    <property type="match status" value="1"/>
</dbReference>
<sequence length="144" mass="14937">MPCNQNTQNHKFSSAKTYHLLSRLATKKMAAMLKLACVTLACMIVIAPYAAEGAISCGTVVRKVSPCIGYLKGAALPPSCCAGLKSLIGAAHTTPDRQAACNCLKSASRGISGINYGNAASLPGKCGVSIPYKFSPSTDCTKVH</sequence>
<comment type="similarity">
    <text evidence="1 4">Belongs to the plant LTP family.</text>
</comment>
<dbReference type="InterPro" id="IPR036312">
    <property type="entry name" value="Bifun_inhib/LTP/seed_sf"/>
</dbReference>
<dbReference type="PROSITE" id="PS00597">
    <property type="entry name" value="PLANT_LTP"/>
    <property type="match status" value="1"/>
</dbReference>
<gene>
    <name evidence="6" type="ORF">C5167_024776</name>
</gene>
<organism evidence="6 7">
    <name type="scientific">Papaver somniferum</name>
    <name type="common">Opium poppy</name>
    <dbReference type="NCBI Taxonomy" id="3469"/>
    <lineage>
        <taxon>Eukaryota</taxon>
        <taxon>Viridiplantae</taxon>
        <taxon>Streptophyta</taxon>
        <taxon>Embryophyta</taxon>
        <taxon>Tracheophyta</taxon>
        <taxon>Spermatophyta</taxon>
        <taxon>Magnoliopsida</taxon>
        <taxon>Ranunculales</taxon>
        <taxon>Papaveraceae</taxon>
        <taxon>Papaveroideae</taxon>
        <taxon>Papaver</taxon>
    </lineage>
</organism>
<reference evidence="6 7" key="1">
    <citation type="journal article" date="2018" name="Science">
        <title>The opium poppy genome and morphinan production.</title>
        <authorList>
            <person name="Guo L."/>
            <person name="Winzer T."/>
            <person name="Yang X."/>
            <person name="Li Y."/>
            <person name="Ning Z."/>
            <person name="He Z."/>
            <person name="Teodor R."/>
            <person name="Lu Y."/>
            <person name="Bowser T.A."/>
            <person name="Graham I.A."/>
            <person name="Ye K."/>
        </authorList>
    </citation>
    <scope>NUCLEOTIDE SEQUENCE [LARGE SCALE GENOMIC DNA]</scope>
    <source>
        <strain evidence="7">cv. HN1</strain>
        <tissue evidence="6">Leaves</tissue>
    </source>
</reference>
<accession>A0A4Y7JPK3</accession>
<proteinExistence type="inferred from homology"/>
<dbReference type="OMA" id="MHAFICA"/>
<dbReference type="EMBL" id="CM010719">
    <property type="protein sequence ID" value="RZC63024.1"/>
    <property type="molecule type" value="Genomic_DNA"/>
</dbReference>
<keyword evidence="7" id="KW-1185">Reference proteome</keyword>
<evidence type="ECO:0000256" key="1">
    <source>
        <dbReference type="ARBA" id="ARBA00009748"/>
    </source>
</evidence>
<dbReference type="SMART" id="SM00499">
    <property type="entry name" value="AAI"/>
    <property type="match status" value="1"/>
</dbReference>
<evidence type="ECO:0000256" key="3">
    <source>
        <dbReference type="ARBA" id="ARBA00023157"/>
    </source>
</evidence>
<dbReference type="PRINTS" id="PR00382">
    <property type="entry name" value="LIPIDTRNSFER"/>
</dbReference>
<dbReference type="GO" id="GO:0008289">
    <property type="term" value="F:lipid binding"/>
    <property type="evidence" value="ECO:0007669"/>
    <property type="project" value="UniProtKB-KW"/>
</dbReference>
<evidence type="ECO:0000256" key="2">
    <source>
        <dbReference type="ARBA" id="ARBA00022448"/>
    </source>
</evidence>
<dbReference type="Proteomes" id="UP000316621">
    <property type="component" value="Chromosome 5"/>
</dbReference>
<evidence type="ECO:0000259" key="5">
    <source>
        <dbReference type="SMART" id="SM00499"/>
    </source>
</evidence>
<keyword evidence="2 4" id="KW-0813">Transport</keyword>
<dbReference type="AlphaFoldDB" id="A0A4Y7JPK3"/>
<comment type="function">
    <text evidence="4">Plant non-specific lipid-transfer proteins transfer phospholipids as well as galactolipids across membranes. May play a role in wax or cutin deposition in the cell walls of expanding epidermal cells and certain secretory tissues.</text>
</comment>
<evidence type="ECO:0000313" key="6">
    <source>
        <dbReference type="EMBL" id="RZC63024.1"/>
    </source>
</evidence>
<evidence type="ECO:0000313" key="7">
    <source>
        <dbReference type="Proteomes" id="UP000316621"/>
    </source>
</evidence>
<dbReference type="Gramene" id="RZC63024">
    <property type="protein sequence ID" value="RZC63024"/>
    <property type="gene ID" value="C5167_024776"/>
</dbReference>
<dbReference type="FunFam" id="1.10.110.10:FF:000002">
    <property type="entry name" value="Non-specific lipid-transfer protein"/>
    <property type="match status" value="1"/>
</dbReference>
<evidence type="ECO:0000256" key="4">
    <source>
        <dbReference type="RuleBase" id="RU000628"/>
    </source>
</evidence>
<feature type="domain" description="Bifunctional inhibitor/plant lipid transfer protein/seed storage helical" evidence="5">
    <location>
        <begin position="57"/>
        <end position="140"/>
    </location>
</feature>
<dbReference type="SUPFAM" id="SSF47699">
    <property type="entry name" value="Bifunctional inhibitor/lipid-transfer protein/seed storage 2S albumin"/>
    <property type="match status" value="1"/>
</dbReference>
<keyword evidence="4" id="KW-0446">Lipid-binding</keyword>
<dbReference type="CDD" id="cd01960">
    <property type="entry name" value="nsLTP1"/>
    <property type="match status" value="1"/>
</dbReference>
<name>A0A4Y7JPK3_PAPSO</name>
<dbReference type="GO" id="GO:0006869">
    <property type="term" value="P:lipid transport"/>
    <property type="evidence" value="ECO:0007669"/>
    <property type="project" value="InterPro"/>
</dbReference>
<dbReference type="InterPro" id="IPR016140">
    <property type="entry name" value="Bifunc_inhib/LTP/seed_store"/>
</dbReference>
<keyword evidence="3" id="KW-1015">Disulfide bond</keyword>
<dbReference type="PANTHER" id="PTHR33076">
    <property type="entry name" value="NON-SPECIFIC LIPID-TRANSFER PROTEIN 2-RELATED"/>
    <property type="match status" value="1"/>
</dbReference>
<protein>
    <recommendedName>
        <fullName evidence="4">Non-specific lipid-transfer protein</fullName>
    </recommendedName>
</protein>
<dbReference type="Pfam" id="PF00234">
    <property type="entry name" value="Tryp_alpha_amyl"/>
    <property type="match status" value="1"/>
</dbReference>
<dbReference type="InterPro" id="IPR000528">
    <property type="entry name" value="Plant_nsLTP"/>
</dbReference>